<dbReference type="InterPro" id="IPR018212">
    <property type="entry name" value="Na/solute_symporter_CS"/>
</dbReference>
<keyword evidence="7 9" id="KW-0472">Membrane</keyword>
<keyword evidence="4" id="KW-1003">Cell membrane</keyword>
<dbReference type="PANTHER" id="PTHR48086">
    <property type="entry name" value="SODIUM/PROLINE SYMPORTER-RELATED"/>
    <property type="match status" value="1"/>
</dbReference>
<comment type="caution">
    <text evidence="10">The sequence shown here is derived from an EMBL/GenBank/DDBJ whole genome shotgun (WGS) entry which is preliminary data.</text>
</comment>
<dbReference type="PROSITE" id="PS50283">
    <property type="entry name" value="NA_SOLUT_SYMP_3"/>
    <property type="match status" value="1"/>
</dbReference>
<protein>
    <submittedName>
        <fullName evidence="10">SSS family solute:Na+ symporter</fullName>
    </submittedName>
</protein>
<dbReference type="InterPro" id="IPR050277">
    <property type="entry name" value="Sodium:Solute_Symporter"/>
</dbReference>
<evidence type="ECO:0000256" key="4">
    <source>
        <dbReference type="ARBA" id="ARBA00022475"/>
    </source>
</evidence>
<accession>A0ABS4FZ98</accession>
<dbReference type="Pfam" id="PF00474">
    <property type="entry name" value="SSF"/>
    <property type="match status" value="1"/>
</dbReference>
<feature type="transmembrane region" description="Helical" evidence="9">
    <location>
        <begin position="220"/>
        <end position="240"/>
    </location>
</feature>
<dbReference type="Gene3D" id="1.20.1730.10">
    <property type="entry name" value="Sodium/glucose cotransporter"/>
    <property type="match status" value="1"/>
</dbReference>
<feature type="transmembrane region" description="Helical" evidence="9">
    <location>
        <begin position="46"/>
        <end position="72"/>
    </location>
</feature>
<feature type="transmembrane region" description="Helical" evidence="9">
    <location>
        <begin position="78"/>
        <end position="95"/>
    </location>
</feature>
<keyword evidence="5 9" id="KW-0812">Transmembrane</keyword>
<feature type="transmembrane region" description="Helical" evidence="9">
    <location>
        <begin position="140"/>
        <end position="166"/>
    </location>
</feature>
<proteinExistence type="inferred from homology"/>
<feature type="transmembrane region" description="Helical" evidence="9">
    <location>
        <begin position="261"/>
        <end position="285"/>
    </location>
</feature>
<name>A0ABS4FZ98_9CLOT</name>
<feature type="transmembrane region" description="Helical" evidence="9">
    <location>
        <begin position="387"/>
        <end position="406"/>
    </location>
</feature>
<feature type="transmembrane region" description="Helical" evidence="9">
    <location>
        <begin position="305"/>
        <end position="322"/>
    </location>
</feature>
<keyword evidence="6 9" id="KW-1133">Transmembrane helix</keyword>
<dbReference type="InterPro" id="IPR038377">
    <property type="entry name" value="Na/Glc_symporter_sf"/>
</dbReference>
<feature type="transmembrane region" description="Helical" evidence="9">
    <location>
        <begin position="413"/>
        <end position="431"/>
    </location>
</feature>
<dbReference type="PANTHER" id="PTHR48086:SF7">
    <property type="entry name" value="SODIUM-SOLUTE SYMPORTER-RELATED"/>
    <property type="match status" value="1"/>
</dbReference>
<dbReference type="InterPro" id="IPR001734">
    <property type="entry name" value="Na/solute_symporter"/>
</dbReference>
<feature type="transmembrane region" description="Helical" evidence="9">
    <location>
        <begin position="6"/>
        <end position="25"/>
    </location>
</feature>
<keyword evidence="3" id="KW-0813">Transport</keyword>
<comment type="similarity">
    <text evidence="2 8">Belongs to the sodium:solute symporter (SSF) (TC 2.A.21) family.</text>
</comment>
<evidence type="ECO:0000256" key="5">
    <source>
        <dbReference type="ARBA" id="ARBA00022692"/>
    </source>
</evidence>
<feature type="transmembrane region" description="Helical" evidence="9">
    <location>
        <begin position="437"/>
        <end position="455"/>
    </location>
</feature>
<dbReference type="PROSITE" id="PS00456">
    <property type="entry name" value="NA_SOLUT_SYMP_1"/>
    <property type="match status" value="1"/>
</dbReference>
<feature type="transmembrane region" description="Helical" evidence="9">
    <location>
        <begin position="115"/>
        <end position="134"/>
    </location>
</feature>
<evidence type="ECO:0000256" key="1">
    <source>
        <dbReference type="ARBA" id="ARBA00004141"/>
    </source>
</evidence>
<organism evidence="10 11">
    <name type="scientific">Youngiibacter multivorans</name>
    <dbReference type="NCBI Taxonomy" id="937251"/>
    <lineage>
        <taxon>Bacteria</taxon>
        <taxon>Bacillati</taxon>
        <taxon>Bacillota</taxon>
        <taxon>Clostridia</taxon>
        <taxon>Eubacteriales</taxon>
        <taxon>Clostridiaceae</taxon>
        <taxon>Youngiibacter</taxon>
    </lineage>
</organism>
<evidence type="ECO:0000313" key="11">
    <source>
        <dbReference type="Proteomes" id="UP001519271"/>
    </source>
</evidence>
<evidence type="ECO:0000256" key="6">
    <source>
        <dbReference type="ARBA" id="ARBA00022989"/>
    </source>
</evidence>
<evidence type="ECO:0000256" key="9">
    <source>
        <dbReference type="SAM" id="Phobius"/>
    </source>
</evidence>
<dbReference type="RefSeq" id="WP_209457857.1">
    <property type="nucleotide sequence ID" value="NZ_JAGGKC010000001.1"/>
</dbReference>
<feature type="transmembrane region" description="Helical" evidence="9">
    <location>
        <begin position="362"/>
        <end position="381"/>
    </location>
</feature>
<dbReference type="EMBL" id="JAGGKC010000001">
    <property type="protein sequence ID" value="MBP1917609.1"/>
    <property type="molecule type" value="Genomic_DNA"/>
</dbReference>
<gene>
    <name evidence="10" type="ORF">J2Z34_000072</name>
</gene>
<comment type="subcellular location">
    <subcellularLocation>
        <location evidence="1">Membrane</location>
        <topology evidence="1">Multi-pass membrane protein</topology>
    </subcellularLocation>
</comment>
<keyword evidence="11" id="KW-1185">Reference proteome</keyword>
<evidence type="ECO:0000313" key="10">
    <source>
        <dbReference type="EMBL" id="MBP1917609.1"/>
    </source>
</evidence>
<sequence length="472" mass="49888">MGQVHILPVIILVVYMTMMFSIGYLTNKFFIKTSTDYMLAGRRMGVLMIASSLSANNIGGGSTTGVAAKAFAGWGMSAAWYVLAAAIAMIPLAFFAPKIRKTMAVTIPEVVNRRFGDAAGTFTAILNVLSLFFLTSSQILAAATVISAITGIPLNVAILISGIIIIAYTSLGGMFADALADVVQFFIIFFGLLIALPFIIEGAGGWEAVSSMLPPVELNFFKIGLPTILGLIFNYFCTFLSGPEMVSRFASAQDEKTAQKAAVLSAVMMAMLAFIPTLIGLIALAENPGLDGGKGTSALMYATTNYAPSFVTGLVSAAIVAATTSSADSNLLCASTILVKDIYQRYFNPDVEDRRLITITRLSNAVICMVSMGIALFKINLITLNLFAFALRTAGPFAAYALGMVVPKATKNSGIVSIVVGSIAVVSWQLLGGPFKILPIVFGSFCGVVTFFLVTNIELKMGKPSAPSAFLE</sequence>
<dbReference type="Proteomes" id="UP001519271">
    <property type="component" value="Unassembled WGS sequence"/>
</dbReference>
<feature type="transmembrane region" description="Helical" evidence="9">
    <location>
        <begin position="178"/>
        <end position="200"/>
    </location>
</feature>
<reference evidence="10 11" key="1">
    <citation type="submission" date="2021-03" db="EMBL/GenBank/DDBJ databases">
        <title>Genomic Encyclopedia of Type Strains, Phase IV (KMG-IV): sequencing the most valuable type-strain genomes for metagenomic binning, comparative biology and taxonomic classification.</title>
        <authorList>
            <person name="Goeker M."/>
        </authorList>
    </citation>
    <scope>NUCLEOTIDE SEQUENCE [LARGE SCALE GENOMIC DNA]</scope>
    <source>
        <strain evidence="10 11">DSM 6139</strain>
    </source>
</reference>
<evidence type="ECO:0000256" key="3">
    <source>
        <dbReference type="ARBA" id="ARBA00022448"/>
    </source>
</evidence>
<dbReference type="CDD" id="cd10322">
    <property type="entry name" value="SLC5sbd"/>
    <property type="match status" value="1"/>
</dbReference>
<evidence type="ECO:0000256" key="8">
    <source>
        <dbReference type="RuleBase" id="RU362091"/>
    </source>
</evidence>
<evidence type="ECO:0000256" key="7">
    <source>
        <dbReference type="ARBA" id="ARBA00023136"/>
    </source>
</evidence>
<evidence type="ECO:0000256" key="2">
    <source>
        <dbReference type="ARBA" id="ARBA00006434"/>
    </source>
</evidence>